<comment type="similarity">
    <text evidence="4">Belongs to the MsrA Met sulfoxide reductase family.</text>
</comment>
<dbReference type="EMBL" id="LOCQ01000047">
    <property type="protein sequence ID" value="OBV40419.1"/>
    <property type="molecule type" value="Genomic_DNA"/>
</dbReference>
<evidence type="ECO:0000256" key="4">
    <source>
        <dbReference type="HAMAP-Rule" id="MF_01401"/>
    </source>
</evidence>
<dbReference type="STRING" id="1747903.ASR47_101643"/>
<dbReference type="GO" id="GO:0033744">
    <property type="term" value="F:L-methionine:thioredoxin-disulfide S-oxidoreductase activity"/>
    <property type="evidence" value="ECO:0007669"/>
    <property type="project" value="RHEA"/>
</dbReference>
<dbReference type="InterPro" id="IPR002569">
    <property type="entry name" value="Met_Sox_Rdtase_MsrA_dom"/>
</dbReference>
<sequence>MSEQMEVAVLGGGCFWCHDAVYRQVRGVVSVETGYMGGQVAQPTHEQVAAGHTGHAQVVRLAFDPAVVSYHDLLDVFFTSHDPTTAERQGNDAGPQFRSVIFTASARQAAVARQVIAGMAAVWDAPIVTQVLPVQSWYRAEDEHQDYVARHPALAYCMLVAAPRVAQFRAMHAGLAK</sequence>
<gene>
    <name evidence="4" type="primary">msrA</name>
    <name evidence="6" type="ORF">ASR47_101643</name>
</gene>
<dbReference type="Pfam" id="PF01625">
    <property type="entry name" value="PMSR"/>
    <property type="match status" value="1"/>
</dbReference>
<feature type="domain" description="Peptide methionine sulphoxide reductase MsrA" evidence="5">
    <location>
        <begin position="8"/>
        <end position="157"/>
    </location>
</feature>
<comment type="caution">
    <text evidence="6">The sequence shown here is derived from an EMBL/GenBank/DDBJ whole genome shotgun (WGS) entry which is preliminary data.</text>
</comment>
<dbReference type="PANTHER" id="PTHR43774:SF1">
    <property type="entry name" value="PEPTIDE METHIONINE SULFOXIDE REDUCTASE MSRA 2"/>
    <property type="match status" value="1"/>
</dbReference>
<evidence type="ECO:0000256" key="2">
    <source>
        <dbReference type="ARBA" id="ARBA00047806"/>
    </source>
</evidence>
<dbReference type="PATRIC" id="fig|1747903.4.peg.4053"/>
<name>A0A1A7C5U6_9BURK</name>
<evidence type="ECO:0000256" key="1">
    <source>
        <dbReference type="ARBA" id="ARBA00023002"/>
    </source>
</evidence>
<proteinExistence type="inferred from homology"/>
<evidence type="ECO:0000259" key="5">
    <source>
        <dbReference type="Pfam" id="PF01625"/>
    </source>
</evidence>
<evidence type="ECO:0000313" key="6">
    <source>
        <dbReference type="EMBL" id="OBV40419.1"/>
    </source>
</evidence>
<accession>A0A1A7C5U6</accession>
<comment type="catalytic activity">
    <reaction evidence="2 4">
        <text>L-methionyl-[protein] + [thioredoxin]-disulfide + H2O = L-methionyl-(S)-S-oxide-[protein] + [thioredoxin]-dithiol</text>
        <dbReference type="Rhea" id="RHEA:14217"/>
        <dbReference type="Rhea" id="RHEA-COMP:10698"/>
        <dbReference type="Rhea" id="RHEA-COMP:10700"/>
        <dbReference type="Rhea" id="RHEA-COMP:12313"/>
        <dbReference type="Rhea" id="RHEA-COMP:12315"/>
        <dbReference type="ChEBI" id="CHEBI:15377"/>
        <dbReference type="ChEBI" id="CHEBI:16044"/>
        <dbReference type="ChEBI" id="CHEBI:29950"/>
        <dbReference type="ChEBI" id="CHEBI:44120"/>
        <dbReference type="ChEBI" id="CHEBI:50058"/>
        <dbReference type="EC" id="1.8.4.11"/>
    </reaction>
</comment>
<dbReference type="OrthoDB" id="4174719at2"/>
<organism evidence="6 7">
    <name type="scientific">Janthinobacterium psychrotolerans</name>
    <dbReference type="NCBI Taxonomy" id="1747903"/>
    <lineage>
        <taxon>Bacteria</taxon>
        <taxon>Pseudomonadati</taxon>
        <taxon>Pseudomonadota</taxon>
        <taxon>Betaproteobacteria</taxon>
        <taxon>Burkholderiales</taxon>
        <taxon>Oxalobacteraceae</taxon>
        <taxon>Janthinobacterium</taxon>
    </lineage>
</organism>
<evidence type="ECO:0000256" key="3">
    <source>
        <dbReference type="ARBA" id="ARBA00048782"/>
    </source>
</evidence>
<dbReference type="GO" id="GO:0008113">
    <property type="term" value="F:peptide-methionine (S)-S-oxide reductase activity"/>
    <property type="evidence" value="ECO:0007669"/>
    <property type="project" value="UniProtKB-UniRule"/>
</dbReference>
<feature type="active site" evidence="4">
    <location>
        <position position="14"/>
    </location>
</feature>
<protein>
    <recommendedName>
        <fullName evidence="4">Peptide methionine sulfoxide reductase MsrA</fullName>
        <shortName evidence="4">Protein-methionine-S-oxide reductase</shortName>
        <ecNumber evidence="4">1.8.4.11</ecNumber>
    </recommendedName>
    <alternativeName>
        <fullName evidence="4">Peptide-methionine (S)-S-oxide reductase</fullName>
        <shortName evidence="4">Peptide Met(O) reductase</shortName>
    </alternativeName>
</protein>
<evidence type="ECO:0000313" key="7">
    <source>
        <dbReference type="Proteomes" id="UP000092713"/>
    </source>
</evidence>
<dbReference type="Gene3D" id="3.30.1060.10">
    <property type="entry name" value="Peptide methionine sulphoxide reductase MsrA"/>
    <property type="match status" value="1"/>
</dbReference>
<dbReference type="AlphaFoldDB" id="A0A1A7C5U6"/>
<keyword evidence="1 4" id="KW-0560">Oxidoreductase</keyword>
<dbReference type="InterPro" id="IPR036509">
    <property type="entry name" value="Met_Sox_Rdtase_MsrA_sf"/>
</dbReference>
<reference evidence="6 7" key="1">
    <citation type="submission" date="2016-04" db="EMBL/GenBank/DDBJ databases">
        <title>Draft genome sequence of Janthinobacterium psychrotolerans sp. nov., isolated from freshwater sediments in Denmark.</title>
        <authorList>
            <person name="Gong X."/>
            <person name="Skrivergaard S."/>
            <person name="Korsgaard B.S."/>
            <person name="Schreiber L."/>
            <person name="Marshall I.P."/>
            <person name="Finster K."/>
            <person name="Schramm A."/>
        </authorList>
    </citation>
    <scope>NUCLEOTIDE SEQUENCE [LARGE SCALE GENOMIC DNA]</scope>
    <source>
        <strain evidence="6 7">S3-2</strain>
    </source>
</reference>
<dbReference type="HAMAP" id="MF_01401">
    <property type="entry name" value="MsrA"/>
    <property type="match status" value="1"/>
</dbReference>
<dbReference type="RefSeq" id="WP_065306929.1">
    <property type="nucleotide sequence ID" value="NZ_LOCQ01000047.1"/>
</dbReference>
<comment type="catalytic activity">
    <reaction evidence="3 4">
        <text>[thioredoxin]-disulfide + L-methionine + H2O = L-methionine (S)-S-oxide + [thioredoxin]-dithiol</text>
        <dbReference type="Rhea" id="RHEA:19993"/>
        <dbReference type="Rhea" id="RHEA-COMP:10698"/>
        <dbReference type="Rhea" id="RHEA-COMP:10700"/>
        <dbReference type="ChEBI" id="CHEBI:15377"/>
        <dbReference type="ChEBI" id="CHEBI:29950"/>
        <dbReference type="ChEBI" id="CHEBI:50058"/>
        <dbReference type="ChEBI" id="CHEBI:57844"/>
        <dbReference type="ChEBI" id="CHEBI:58772"/>
        <dbReference type="EC" id="1.8.4.11"/>
    </reaction>
</comment>
<comment type="function">
    <text evidence="4">Has an important function as a repair enzyme for proteins that have been inactivated by oxidation. Catalyzes the reversible oxidation-reduction of methionine sulfoxide in proteins to methionine.</text>
</comment>
<dbReference type="SUPFAM" id="SSF55068">
    <property type="entry name" value="Peptide methionine sulfoxide reductase"/>
    <property type="match status" value="1"/>
</dbReference>
<dbReference type="EC" id="1.8.4.11" evidence="4"/>
<dbReference type="PANTHER" id="PTHR43774">
    <property type="entry name" value="PEPTIDE METHIONINE SULFOXIDE REDUCTASE"/>
    <property type="match status" value="1"/>
</dbReference>
<keyword evidence="7" id="KW-1185">Reference proteome</keyword>
<dbReference type="NCBIfam" id="TIGR00401">
    <property type="entry name" value="msrA"/>
    <property type="match status" value="1"/>
</dbReference>
<dbReference type="Proteomes" id="UP000092713">
    <property type="component" value="Unassembled WGS sequence"/>
</dbReference>